<organism evidence="3 4">
    <name type="scientific">Schizopora paradoxa</name>
    <dbReference type="NCBI Taxonomy" id="27342"/>
    <lineage>
        <taxon>Eukaryota</taxon>
        <taxon>Fungi</taxon>
        <taxon>Dikarya</taxon>
        <taxon>Basidiomycota</taxon>
        <taxon>Agaricomycotina</taxon>
        <taxon>Agaricomycetes</taxon>
        <taxon>Hymenochaetales</taxon>
        <taxon>Schizoporaceae</taxon>
        <taxon>Schizopora</taxon>
    </lineage>
</organism>
<protein>
    <recommendedName>
        <fullName evidence="2">F-box domain-containing protein</fullName>
    </recommendedName>
</protein>
<dbReference type="InterPro" id="IPR001810">
    <property type="entry name" value="F-box_dom"/>
</dbReference>
<keyword evidence="4" id="KW-1185">Reference proteome</keyword>
<gene>
    <name evidence="3" type="ORF">SCHPADRAFT_898845</name>
</gene>
<dbReference type="STRING" id="27342.A0A0H2S5S8"/>
<dbReference type="Proteomes" id="UP000053477">
    <property type="component" value="Unassembled WGS sequence"/>
</dbReference>
<feature type="domain" description="F-box" evidence="2">
    <location>
        <begin position="125"/>
        <end position="174"/>
    </location>
</feature>
<dbReference type="EMBL" id="KQ085886">
    <property type="protein sequence ID" value="KLO19567.1"/>
    <property type="molecule type" value="Genomic_DNA"/>
</dbReference>
<feature type="compositionally biased region" description="Basic and acidic residues" evidence="1">
    <location>
        <begin position="30"/>
        <end position="41"/>
    </location>
</feature>
<evidence type="ECO:0000313" key="3">
    <source>
        <dbReference type="EMBL" id="KLO19567.1"/>
    </source>
</evidence>
<dbReference type="PROSITE" id="PS50181">
    <property type="entry name" value="FBOX"/>
    <property type="match status" value="1"/>
</dbReference>
<feature type="region of interest" description="Disordered" evidence="1">
    <location>
        <begin position="1"/>
        <end position="118"/>
    </location>
</feature>
<evidence type="ECO:0000256" key="1">
    <source>
        <dbReference type="SAM" id="MobiDB-lite"/>
    </source>
</evidence>
<accession>A0A0H2S5S8</accession>
<dbReference type="Pfam" id="PF00646">
    <property type="entry name" value="F-box"/>
    <property type="match status" value="1"/>
</dbReference>
<evidence type="ECO:0000259" key="2">
    <source>
        <dbReference type="PROSITE" id="PS50181"/>
    </source>
</evidence>
<sequence length="637" mass="71736">MPSKSKSQTREPSKSSGDNHGTVDSEGNSEEIHEEVSDDSKGSPYDEGEKGKRKRASQSSEGRIPKRTRNEDDEAVSNSRDKQERIGRLHKLVTGSNSRVVCGDSQSGRPERKKVTSNNRDLGKLRRFLDAPLEIFCEILEHLHPLDLLNLARSSRTLHEFIISRRMGGVWQSCLGAQGVPQLPHDVPINEPQLASMLFENACQACGTVSTIKIYHDQLLVRLCKSCLSYNVESGRKIASAYGKEVENDSGIYRLLPRLGRDKYLISDFKDVIESYLATRPDSEERLNFVKKRMIMNTATVEYNTALSHWRSNNYISKHVEANAACKERKESILAKLSELGYTMDEIEFCGSIGPDVSTRLDAIMWQPRKLTDRIWKSVSKELLGYMEDARRKLRRQNKKDALLSAFKSFCATYKQGHQGSGPTYNFGELLEFPSVKAALNDQSTTNIPDTVIPELEMKLPALCEGRAEMLRAECLACVNEERANVGLLPFDAVCLQRDIGEGSLSKALGVPTTDCALFAASTAFVAYAWYHRYDLDFSSLMKLFFDEPYPDNVRSSAQPAPWTPPRIQEDFAIDAEYILKSLGLPLNVTHEHMKDIARKISCKTCSNHPTFLWGGFIRHQAGHRNSKTKADYQFTD</sequence>
<dbReference type="CDD" id="cd09917">
    <property type="entry name" value="F-box_SF"/>
    <property type="match status" value="1"/>
</dbReference>
<feature type="compositionally biased region" description="Polar residues" evidence="1">
    <location>
        <begin position="94"/>
        <end position="108"/>
    </location>
</feature>
<dbReference type="InParanoid" id="A0A0H2S5S8"/>
<reference evidence="3 4" key="1">
    <citation type="submission" date="2015-04" db="EMBL/GenBank/DDBJ databases">
        <title>Complete genome sequence of Schizopora paradoxa KUC8140, a cosmopolitan wood degrader in East Asia.</title>
        <authorList>
            <consortium name="DOE Joint Genome Institute"/>
            <person name="Min B."/>
            <person name="Park H."/>
            <person name="Jang Y."/>
            <person name="Kim J.-J."/>
            <person name="Kim K.H."/>
            <person name="Pangilinan J."/>
            <person name="Lipzen A."/>
            <person name="Riley R."/>
            <person name="Grigoriev I.V."/>
            <person name="Spatafora J.W."/>
            <person name="Choi I.-G."/>
        </authorList>
    </citation>
    <scope>NUCLEOTIDE SEQUENCE [LARGE SCALE GENOMIC DNA]</scope>
    <source>
        <strain evidence="3 4">KUC8140</strain>
    </source>
</reference>
<dbReference type="OrthoDB" id="2322499at2759"/>
<evidence type="ECO:0000313" key="4">
    <source>
        <dbReference type="Proteomes" id="UP000053477"/>
    </source>
</evidence>
<dbReference type="AlphaFoldDB" id="A0A0H2S5S8"/>
<name>A0A0H2S5S8_9AGAM</name>
<dbReference type="InterPro" id="IPR036047">
    <property type="entry name" value="F-box-like_dom_sf"/>
</dbReference>
<dbReference type="SUPFAM" id="SSF81383">
    <property type="entry name" value="F-box domain"/>
    <property type="match status" value="1"/>
</dbReference>
<proteinExistence type="predicted"/>